<protein>
    <submittedName>
        <fullName evidence="4">Glycine rich protein</fullName>
    </submittedName>
</protein>
<feature type="signal peptide" evidence="2">
    <location>
        <begin position="1"/>
        <end position="24"/>
    </location>
</feature>
<evidence type="ECO:0000313" key="4">
    <source>
        <dbReference type="EMBL" id="KAJ7373895.1"/>
    </source>
</evidence>
<dbReference type="OrthoDB" id="5988945at2759"/>
<evidence type="ECO:0000256" key="1">
    <source>
        <dbReference type="SAM" id="MobiDB-lite"/>
    </source>
</evidence>
<dbReference type="AlphaFoldDB" id="A0A9W9Z2M8"/>
<dbReference type="Pfam" id="PF00024">
    <property type="entry name" value="PAN_1"/>
    <property type="match status" value="1"/>
</dbReference>
<gene>
    <name evidence="4" type="primary">LCN1_5</name>
    <name evidence="4" type="ORF">OS493_009219</name>
</gene>
<evidence type="ECO:0000313" key="5">
    <source>
        <dbReference type="Proteomes" id="UP001163046"/>
    </source>
</evidence>
<feature type="compositionally biased region" description="Polar residues" evidence="1">
    <location>
        <begin position="297"/>
        <end position="308"/>
    </location>
</feature>
<feature type="domain" description="Apple" evidence="3">
    <location>
        <begin position="39"/>
        <end position="91"/>
    </location>
</feature>
<feature type="chain" id="PRO_5040995051" evidence="2">
    <location>
        <begin position="25"/>
        <end position="409"/>
    </location>
</feature>
<keyword evidence="2" id="KW-0732">Signal</keyword>
<dbReference type="Gene3D" id="3.50.4.10">
    <property type="entry name" value="Hepatocyte Growth Factor"/>
    <property type="match status" value="1"/>
</dbReference>
<dbReference type="Proteomes" id="UP001163046">
    <property type="component" value="Unassembled WGS sequence"/>
</dbReference>
<evidence type="ECO:0000256" key="2">
    <source>
        <dbReference type="SAM" id="SignalP"/>
    </source>
</evidence>
<sequence length="409" mass="40722">MASETRWLTNVLLVFITCTTPARLIIIRTDESRSSTISTTQGHVLSGYVIHTQRTGNILSCAHLCLARPNCESFNYENIQNGICELNGKVSDGGIAVVKNALSAKRGYSFSQLVNISDPVFPDGGGQNEHNYVFTALGARGETGPSDTSGYVGTSLEGKVSLNNGIQIWTVPVTGSYVIEVSGGSGANGTDGVNASWRIGGLGAKLKGTFQLAQGIQLKILVGQEGDRTTNFIDRPGGGGGGSFVTLTNNTPLIIAGGGGGGGTTSRDNFKDGDPGQATENGTRCGGTGGTGGEPCNSDTGNVDNSIMSGGGAGLTGDGGGGFGISQGSLSFIKGGTGGTCPVSNGGFGGGGFAFVLGGGGGGYSGGGIVKDSSTGVAGGGGSYNSGTSQQNMAGVNKGDGKVIITLKT</sequence>
<keyword evidence="5" id="KW-1185">Reference proteome</keyword>
<accession>A0A9W9Z2M8</accession>
<organism evidence="4 5">
    <name type="scientific">Desmophyllum pertusum</name>
    <dbReference type="NCBI Taxonomy" id="174260"/>
    <lineage>
        <taxon>Eukaryota</taxon>
        <taxon>Metazoa</taxon>
        <taxon>Cnidaria</taxon>
        <taxon>Anthozoa</taxon>
        <taxon>Hexacorallia</taxon>
        <taxon>Scleractinia</taxon>
        <taxon>Caryophylliina</taxon>
        <taxon>Caryophylliidae</taxon>
        <taxon>Desmophyllum</taxon>
    </lineage>
</organism>
<comment type="caution">
    <text evidence="4">The sequence shown here is derived from an EMBL/GenBank/DDBJ whole genome shotgun (WGS) entry which is preliminary data.</text>
</comment>
<dbReference type="InterPro" id="IPR003609">
    <property type="entry name" value="Pan_app"/>
</dbReference>
<name>A0A9W9Z2M8_9CNID</name>
<feature type="region of interest" description="Disordered" evidence="1">
    <location>
        <begin position="259"/>
        <end position="310"/>
    </location>
</feature>
<dbReference type="PANTHER" id="PTHR31535:SF3">
    <property type="entry name" value="REGULATORY PROTEIN ZESTE"/>
    <property type="match status" value="1"/>
</dbReference>
<dbReference type="PANTHER" id="PTHR31535">
    <property type="match status" value="1"/>
</dbReference>
<proteinExistence type="predicted"/>
<evidence type="ECO:0000259" key="3">
    <source>
        <dbReference type="Pfam" id="PF00024"/>
    </source>
</evidence>
<feature type="compositionally biased region" description="Gly residues" evidence="1">
    <location>
        <begin position="284"/>
        <end position="293"/>
    </location>
</feature>
<dbReference type="EMBL" id="MU826829">
    <property type="protein sequence ID" value="KAJ7373895.1"/>
    <property type="molecule type" value="Genomic_DNA"/>
</dbReference>
<reference evidence="4" key="1">
    <citation type="submission" date="2023-01" db="EMBL/GenBank/DDBJ databases">
        <title>Genome assembly of the deep-sea coral Lophelia pertusa.</title>
        <authorList>
            <person name="Herrera S."/>
            <person name="Cordes E."/>
        </authorList>
    </citation>
    <scope>NUCLEOTIDE SEQUENCE</scope>
    <source>
        <strain evidence="4">USNM1676648</strain>
        <tissue evidence="4">Polyp</tissue>
    </source>
</reference>